<dbReference type="AlphaFoldDB" id="A0AAU0PZL5"/>
<accession>A0AAU0PZL5</accession>
<dbReference type="EMBL" id="CP137757">
    <property type="protein sequence ID" value="WPF25451.1"/>
    <property type="molecule type" value="Genomic_DNA"/>
</dbReference>
<dbReference type="PRINTS" id="PR01070">
    <property type="entry name" value="ACCCTRFRASEB"/>
</dbReference>
<dbReference type="GO" id="GO:0009317">
    <property type="term" value="C:acetyl-CoA carboxylase complex"/>
    <property type="evidence" value="ECO:0007669"/>
    <property type="project" value="InterPro"/>
</dbReference>
<evidence type="ECO:0000313" key="6">
    <source>
        <dbReference type="EMBL" id="WPF25451.1"/>
    </source>
</evidence>
<protein>
    <submittedName>
        <fullName evidence="6">Acetyl-CoA carboxylase carboxyltransferase subunit alpha/beta</fullName>
    </submittedName>
</protein>
<dbReference type="GO" id="GO:2001295">
    <property type="term" value="P:malonyl-CoA biosynthetic process"/>
    <property type="evidence" value="ECO:0007669"/>
    <property type="project" value="TreeGrafter"/>
</dbReference>
<dbReference type="InterPro" id="IPR000438">
    <property type="entry name" value="Acetyl_CoA_COase_Trfase_b_su"/>
</dbReference>
<organism evidence="6 7">
    <name type="scientific">Corynebacterium pseudokroppenstedtii</name>
    <dbReference type="NCBI Taxonomy" id="2804917"/>
    <lineage>
        <taxon>Bacteria</taxon>
        <taxon>Bacillati</taxon>
        <taxon>Actinomycetota</taxon>
        <taxon>Actinomycetes</taxon>
        <taxon>Mycobacteriales</taxon>
        <taxon>Corynebacteriaceae</taxon>
        <taxon>Corynebacterium</taxon>
    </lineage>
</organism>
<dbReference type="RefSeq" id="WP_236881608.1">
    <property type="nucleotide sequence ID" value="NZ_CP137757.1"/>
</dbReference>
<feature type="compositionally biased region" description="Low complexity" evidence="3">
    <location>
        <begin position="1"/>
        <end position="22"/>
    </location>
</feature>
<keyword evidence="2" id="KW-0808">Transferase</keyword>
<dbReference type="SUPFAM" id="SSF52096">
    <property type="entry name" value="ClpP/crotonase"/>
    <property type="match status" value="2"/>
</dbReference>
<dbReference type="InterPro" id="IPR011763">
    <property type="entry name" value="COA_CT_C"/>
</dbReference>
<dbReference type="KEGG" id="cpsk:Q0N40_02580"/>
<sequence>MVSHSGSSTPTSSPSSPSAPQPERLSAHDLINDILDTDSWDSWDTKPDYGDISDDYAASLARAREKSGVDEAVITGAGTIDGHRVAVVASEFSFLGGSIGAATSRRIIDAIHRATAESLPLLISPASGGTRMQEGTPAFALMISITAAIHRHKDQHLPYLVYLRHPTTGGAMASWGSAGHLTFAQPGATLGFLGPRVVELTTGKPLSPGVQTGEYLSRHGVIDGVIDPAGLRRQFTKLFDVLIRPDHATEPAEPTPPSGEVRSAWDAITRTRNPQRTGAADLVNALSDHWIQLSGTGDGRMSEAVIVGLTRINDQSLVFVGMDRTAQEPLGEWPLSTEAMRFARRGITLAHELGIPLVSVIDTPGGELSDRAERTGMAGSIARTLAEILDIDVPTVSVIIGQGCGGAALSMIPADQVLACEDAWLAPLPPEGASAIIYRDVDHAPAMMENQSVAADKLHERGIVDRLIPALDSTDAEADSKVVIDSIAHALWEIKLNSTWRRGREQRLAHYERLATIV</sequence>
<dbReference type="GO" id="GO:0003989">
    <property type="term" value="F:acetyl-CoA carboxylase activity"/>
    <property type="evidence" value="ECO:0007669"/>
    <property type="project" value="InterPro"/>
</dbReference>
<dbReference type="PANTHER" id="PTHR42995">
    <property type="entry name" value="ACETYL-COENZYME A CARBOXYLASE CARBOXYL TRANSFERASE SUBUNIT BETA, CHLOROPLASTIC"/>
    <property type="match status" value="1"/>
</dbReference>
<evidence type="ECO:0000313" key="7">
    <source>
        <dbReference type="Proteomes" id="UP001174314"/>
    </source>
</evidence>
<evidence type="ECO:0000256" key="1">
    <source>
        <dbReference type="ARBA" id="ARBA00006102"/>
    </source>
</evidence>
<dbReference type="InterPro" id="IPR034733">
    <property type="entry name" value="AcCoA_carboxyl_beta"/>
</dbReference>
<feature type="domain" description="CoA carboxyltransferase C-terminal" evidence="5">
    <location>
        <begin position="256"/>
        <end position="489"/>
    </location>
</feature>
<evidence type="ECO:0000259" key="4">
    <source>
        <dbReference type="PROSITE" id="PS50980"/>
    </source>
</evidence>
<dbReference type="PROSITE" id="PS50989">
    <property type="entry name" value="COA_CT_CTER"/>
    <property type="match status" value="1"/>
</dbReference>
<dbReference type="GO" id="GO:0016740">
    <property type="term" value="F:transferase activity"/>
    <property type="evidence" value="ECO:0007669"/>
    <property type="project" value="UniProtKB-KW"/>
</dbReference>
<dbReference type="InterPro" id="IPR029045">
    <property type="entry name" value="ClpP/crotonase-like_dom_sf"/>
</dbReference>
<comment type="similarity">
    <text evidence="1">Belongs to the AccD/PCCB family.</text>
</comment>
<evidence type="ECO:0000259" key="5">
    <source>
        <dbReference type="PROSITE" id="PS50989"/>
    </source>
</evidence>
<dbReference type="Pfam" id="PF01039">
    <property type="entry name" value="Carboxyl_trans"/>
    <property type="match status" value="1"/>
</dbReference>
<dbReference type="InterPro" id="IPR011762">
    <property type="entry name" value="COA_CT_N"/>
</dbReference>
<dbReference type="Gene3D" id="3.90.226.10">
    <property type="entry name" value="2-enoyl-CoA Hydratase, Chain A, domain 1"/>
    <property type="match status" value="2"/>
</dbReference>
<name>A0AAU0PZL5_9CORY</name>
<evidence type="ECO:0000256" key="2">
    <source>
        <dbReference type="ARBA" id="ARBA00022679"/>
    </source>
</evidence>
<keyword evidence="7" id="KW-1185">Reference proteome</keyword>
<feature type="region of interest" description="Disordered" evidence="3">
    <location>
        <begin position="1"/>
        <end position="26"/>
    </location>
</feature>
<feature type="domain" description="CoA carboxyltransferase N-terminal" evidence="4">
    <location>
        <begin position="1"/>
        <end position="257"/>
    </location>
</feature>
<dbReference type="Proteomes" id="UP001174314">
    <property type="component" value="Chromosome"/>
</dbReference>
<dbReference type="GO" id="GO:0006633">
    <property type="term" value="P:fatty acid biosynthetic process"/>
    <property type="evidence" value="ECO:0007669"/>
    <property type="project" value="InterPro"/>
</dbReference>
<reference evidence="6 7" key="1">
    <citation type="submission" date="2023-10" db="EMBL/GenBank/DDBJ databases">
        <title>complete genome sequence of Corynebacterium pseudokroppenstedtii P15-C1.</title>
        <authorList>
            <person name="Bruggemann H."/>
            <person name="Poehlein A."/>
        </authorList>
    </citation>
    <scope>NUCLEOTIDE SEQUENCE [LARGE SCALE GENOMIC DNA]</scope>
    <source>
        <strain evidence="6 7">P15_C1</strain>
    </source>
</reference>
<gene>
    <name evidence="6" type="ORF">Q0N40_02580</name>
</gene>
<evidence type="ECO:0000256" key="3">
    <source>
        <dbReference type="SAM" id="MobiDB-lite"/>
    </source>
</evidence>
<dbReference type="PANTHER" id="PTHR42995:SF5">
    <property type="entry name" value="ACETYL-COENZYME A CARBOXYLASE CARBOXYL TRANSFERASE SUBUNIT BETA, CHLOROPLASTIC"/>
    <property type="match status" value="1"/>
</dbReference>
<proteinExistence type="inferred from homology"/>
<dbReference type="PROSITE" id="PS50980">
    <property type="entry name" value="COA_CT_NTER"/>
    <property type="match status" value="1"/>
</dbReference>